<dbReference type="AlphaFoldDB" id="A0A9D0ZI24"/>
<dbReference type="Proteomes" id="UP000886787">
    <property type="component" value="Unassembled WGS sequence"/>
</dbReference>
<dbReference type="EMBL" id="DVFW01000028">
    <property type="protein sequence ID" value="HIQ80925.1"/>
    <property type="molecule type" value="Genomic_DNA"/>
</dbReference>
<reference evidence="1" key="1">
    <citation type="submission" date="2020-10" db="EMBL/GenBank/DDBJ databases">
        <authorList>
            <person name="Gilroy R."/>
        </authorList>
    </citation>
    <scope>NUCLEOTIDE SEQUENCE</scope>
    <source>
        <strain evidence="1">ChiSjej1B19-3389</strain>
    </source>
</reference>
<organism evidence="1 2">
    <name type="scientific">Candidatus Scatavimonas merdigallinarum</name>
    <dbReference type="NCBI Taxonomy" id="2840914"/>
    <lineage>
        <taxon>Bacteria</taxon>
        <taxon>Bacillati</taxon>
        <taxon>Bacillota</taxon>
        <taxon>Clostridia</taxon>
        <taxon>Eubacteriales</taxon>
        <taxon>Oscillospiraceae</taxon>
        <taxon>Oscillospiraceae incertae sedis</taxon>
        <taxon>Candidatus Scatavimonas</taxon>
    </lineage>
</organism>
<accession>A0A9D0ZI24</accession>
<evidence type="ECO:0000313" key="1">
    <source>
        <dbReference type="EMBL" id="HIQ80925.1"/>
    </source>
</evidence>
<evidence type="ECO:0000313" key="2">
    <source>
        <dbReference type="Proteomes" id="UP000886787"/>
    </source>
</evidence>
<sequence length="132" mass="14442">MKCTLIFYMAHQTGYCEMALTHCLEERAIAVESVQTAFSAQMLGGLLNTSLRKTPLVFIVGGLSRKDHDNLANVLSRGLQTMTPLPHVQKLANGAGGADGYLLQTEKQTVVALPDDPRQISHMLDTTLFLQL</sequence>
<gene>
    <name evidence="1" type="ORF">IAD32_06540</name>
</gene>
<proteinExistence type="predicted"/>
<protein>
    <submittedName>
        <fullName evidence="1">Uncharacterized protein</fullName>
    </submittedName>
</protein>
<comment type="caution">
    <text evidence="1">The sequence shown here is derived from an EMBL/GenBank/DDBJ whole genome shotgun (WGS) entry which is preliminary data.</text>
</comment>
<name>A0A9D0ZI24_9FIRM</name>
<reference evidence="1" key="2">
    <citation type="journal article" date="2021" name="PeerJ">
        <title>Extensive microbial diversity within the chicken gut microbiome revealed by metagenomics and culture.</title>
        <authorList>
            <person name="Gilroy R."/>
            <person name="Ravi A."/>
            <person name="Getino M."/>
            <person name="Pursley I."/>
            <person name="Horton D.L."/>
            <person name="Alikhan N.F."/>
            <person name="Baker D."/>
            <person name="Gharbi K."/>
            <person name="Hall N."/>
            <person name="Watson M."/>
            <person name="Adriaenssens E.M."/>
            <person name="Foster-Nyarko E."/>
            <person name="Jarju S."/>
            <person name="Secka A."/>
            <person name="Antonio M."/>
            <person name="Oren A."/>
            <person name="Chaudhuri R.R."/>
            <person name="La Ragione R."/>
            <person name="Hildebrand F."/>
            <person name="Pallen M.J."/>
        </authorList>
    </citation>
    <scope>NUCLEOTIDE SEQUENCE</scope>
    <source>
        <strain evidence="1">ChiSjej1B19-3389</strain>
    </source>
</reference>